<protein>
    <submittedName>
        <fullName evidence="2">Uncharacterized protein</fullName>
    </submittedName>
</protein>
<dbReference type="AlphaFoldDB" id="A0A3M7QQP2"/>
<evidence type="ECO:0000313" key="3">
    <source>
        <dbReference type="Proteomes" id="UP000276133"/>
    </source>
</evidence>
<keyword evidence="1" id="KW-0732">Signal</keyword>
<dbReference type="Proteomes" id="UP000276133">
    <property type="component" value="Unassembled WGS sequence"/>
</dbReference>
<feature type="signal peptide" evidence="1">
    <location>
        <begin position="1"/>
        <end position="21"/>
    </location>
</feature>
<dbReference type="EMBL" id="REGN01005384">
    <property type="protein sequence ID" value="RNA13529.1"/>
    <property type="molecule type" value="Genomic_DNA"/>
</dbReference>
<feature type="chain" id="PRO_5017921206" evidence="1">
    <location>
        <begin position="22"/>
        <end position="83"/>
    </location>
</feature>
<keyword evidence="3" id="KW-1185">Reference proteome</keyword>
<proteinExistence type="predicted"/>
<comment type="caution">
    <text evidence="2">The sequence shown here is derived from an EMBL/GenBank/DDBJ whole genome shotgun (WGS) entry which is preliminary data.</text>
</comment>
<name>A0A3M7QQP2_BRAPC</name>
<evidence type="ECO:0000256" key="1">
    <source>
        <dbReference type="SAM" id="SignalP"/>
    </source>
</evidence>
<reference evidence="2 3" key="1">
    <citation type="journal article" date="2018" name="Sci. Rep.">
        <title>Genomic signatures of local adaptation to the degree of environmental predictability in rotifers.</title>
        <authorList>
            <person name="Franch-Gras L."/>
            <person name="Hahn C."/>
            <person name="Garcia-Roger E.M."/>
            <person name="Carmona M.J."/>
            <person name="Serra M."/>
            <person name="Gomez A."/>
        </authorList>
    </citation>
    <scope>NUCLEOTIDE SEQUENCE [LARGE SCALE GENOMIC DNA]</scope>
    <source>
        <strain evidence="2">HYR1</strain>
    </source>
</reference>
<organism evidence="2 3">
    <name type="scientific">Brachionus plicatilis</name>
    <name type="common">Marine rotifer</name>
    <name type="synonym">Brachionus muelleri</name>
    <dbReference type="NCBI Taxonomy" id="10195"/>
    <lineage>
        <taxon>Eukaryota</taxon>
        <taxon>Metazoa</taxon>
        <taxon>Spiralia</taxon>
        <taxon>Gnathifera</taxon>
        <taxon>Rotifera</taxon>
        <taxon>Eurotatoria</taxon>
        <taxon>Monogononta</taxon>
        <taxon>Pseudotrocha</taxon>
        <taxon>Ploima</taxon>
        <taxon>Brachionidae</taxon>
        <taxon>Brachionus</taxon>
    </lineage>
</organism>
<sequence>MNEFDIMLLLFLLAVILQVLIKPRKISINKANLYNSQHLNYHSTTISKNTDVQLDNICQIYPKILIFSWITMLMFEKILIEEY</sequence>
<evidence type="ECO:0000313" key="2">
    <source>
        <dbReference type="EMBL" id="RNA13529.1"/>
    </source>
</evidence>
<accession>A0A3M7QQP2</accession>
<gene>
    <name evidence="2" type="ORF">BpHYR1_053457</name>
</gene>